<reference evidence="2 3" key="1">
    <citation type="journal article" date="2013" name="PLoS Genet.">
        <title>Genomic mechanisms accounting for the adaptation to parasitism in nematode-trapping fungi.</title>
        <authorList>
            <person name="Meerupati T."/>
            <person name="Andersson K.M."/>
            <person name="Friman E."/>
            <person name="Kumar D."/>
            <person name="Tunlid A."/>
            <person name="Ahren D."/>
        </authorList>
    </citation>
    <scope>NUCLEOTIDE SEQUENCE [LARGE SCALE GENOMIC DNA]</scope>
    <source>
        <strain evidence="2 3">CBS 200.50</strain>
    </source>
</reference>
<proteinExistence type="predicted"/>
<evidence type="ECO:0000313" key="2">
    <source>
        <dbReference type="EMBL" id="EPS40767.1"/>
    </source>
</evidence>
<gene>
    <name evidence="2" type="ORF">H072_5351</name>
</gene>
<sequence length="846" mass="99082">MLKPASLRIDRLSGGSSTQDEAEQRPATVVENSPKTKSRNQRPKNPVMVKRFGTEYDKELTNVLMSPRALAWEMLHLNRDSQENDNDFILKDDDPRLEQPPHKKQWMEIRKDAAKKLEYLGVSATKEFDQPFIPDSKQNYQTDPYSEELDEFFLSERRKQAKLRGDERREKEGRLHPLELIPEEDDELVLEGTLENLQNRRSDSMDMSSREILIGLSESLRLETQVNTTKNIPTANKMLPKSRFSKQKIDSEKSSTVPQHDMAEYGDIAVIIDLAEKVVRTQITMIEMQMVSGGYKLDSSKAPHWMLELIRFHNMRLQSRQDKLDNQGQPTPGQVQISINIKRFYDKASAKILFPNKKDLKLKDRVDDAMSNITIRLDLLRLQWKRLTYLDNKNNPQSEEGSKSDGDHVKKSEITNAIKETPFRYHFENLTALHRSILRLGCKLITEDFLMHPLEQDIETMLQYAIYEFITARHDEDARLRESLMICWEIKIICTKLWNTPDKKNPCSCHSRSHIEAFLLKNGIAYPYPNFIAKKCIRDYPAVNKILKYFKNPRKPPHPLEDIEIDVAQYGDVKNFIPSWMVDRQNLMFALSKELRACVQKNKLCHASDADHAELLMRVVWGRGWDSPGCEHGERYRRYFHEFTGMLSEVNDSKFEERWQDLGKIISEWDVQHANHRREWCRSYLEENEDDDPYGQEGLGSILEKFPYGQEGLGSILEKFAVVDTDKIPVKDERVTHEGRGWRDMKTESMLAEQREYGMQLVPPPIIDIHLQKTRMAKAQREYFAQIHKDMRAAFIERARREEEQRRILTEERESGRQRKRPEHQPGFIGQGILNLLKDDKKKKKK</sequence>
<reference evidence="3" key="2">
    <citation type="submission" date="2013-04" db="EMBL/GenBank/DDBJ databases">
        <title>Genomic mechanisms accounting for the adaptation to parasitism in nematode-trapping fungi.</title>
        <authorList>
            <person name="Ahren D.G."/>
        </authorList>
    </citation>
    <scope>NUCLEOTIDE SEQUENCE [LARGE SCALE GENOMIC DNA]</scope>
    <source>
        <strain evidence="3">CBS 200.50</strain>
    </source>
</reference>
<dbReference type="AlphaFoldDB" id="S8BZG0"/>
<organism evidence="2 3">
    <name type="scientific">Dactylellina haptotyla (strain CBS 200.50)</name>
    <name type="common">Nematode-trapping fungus</name>
    <name type="synonym">Monacrosporium haptotylum</name>
    <dbReference type="NCBI Taxonomy" id="1284197"/>
    <lineage>
        <taxon>Eukaryota</taxon>
        <taxon>Fungi</taxon>
        <taxon>Dikarya</taxon>
        <taxon>Ascomycota</taxon>
        <taxon>Pezizomycotina</taxon>
        <taxon>Orbiliomycetes</taxon>
        <taxon>Orbiliales</taxon>
        <taxon>Orbiliaceae</taxon>
        <taxon>Dactylellina</taxon>
    </lineage>
</organism>
<evidence type="ECO:0000313" key="3">
    <source>
        <dbReference type="Proteomes" id="UP000015100"/>
    </source>
</evidence>
<dbReference type="Proteomes" id="UP000015100">
    <property type="component" value="Unassembled WGS sequence"/>
</dbReference>
<comment type="caution">
    <text evidence="2">The sequence shown here is derived from an EMBL/GenBank/DDBJ whole genome shotgun (WGS) entry which is preliminary data.</text>
</comment>
<dbReference type="HOGENOM" id="CLU_357149_0_0_1"/>
<feature type="compositionally biased region" description="Basic and acidic residues" evidence="1">
    <location>
        <begin position="808"/>
        <end position="817"/>
    </location>
</feature>
<feature type="region of interest" description="Disordered" evidence="1">
    <location>
        <begin position="1"/>
        <end position="46"/>
    </location>
</feature>
<dbReference type="EMBL" id="AQGS01000278">
    <property type="protein sequence ID" value="EPS40767.1"/>
    <property type="molecule type" value="Genomic_DNA"/>
</dbReference>
<name>S8BZG0_DACHA</name>
<evidence type="ECO:0000256" key="1">
    <source>
        <dbReference type="SAM" id="MobiDB-lite"/>
    </source>
</evidence>
<dbReference type="OrthoDB" id="5410833at2759"/>
<accession>S8BZG0</accession>
<protein>
    <submittedName>
        <fullName evidence="2">Uncharacterized protein</fullName>
    </submittedName>
</protein>
<keyword evidence="3" id="KW-1185">Reference proteome</keyword>
<feature type="region of interest" description="Disordered" evidence="1">
    <location>
        <begin position="808"/>
        <end position="846"/>
    </location>
</feature>